<accession>A0AB34K4R1</accession>
<sequence>MAAFSFKSKAVHAVELLADGTLHAEARYDALDDLADLVGTAFGDDGRAVGCAVREKGIPPLVRLAADANAEVIIQAIHVIANLCSDAVDSASAATKLALFNQPDGPDCLMQALLADEPQLVLVACGALQNLCTSRDWCQYVMRCGGLHRLEQLAAVSDPMICRYAAGALQNIIQTAHRDLAAGGVEDEWADVWLSEGALAAVHQRSLQNAVEGFMRRRALRCLARAVRGRSPERRRQRLAAAQRRGATRAPRVGSARTAERIAALRAAARSQKAPGAIRASAQLADIIELDEAYARAHAPKPARPAPPAAEEPAAERRSRPPPDYLSLQQQREAERSGGGGRGEARAVDAASAAPPGARLVPTVARPALSSALGARCEWARQSLSPSDRSAPSGGRTSVPLAGGAHAAASRPQLEGAASPGSRPAASHALRECGYGPTAPTTHATPSPVTIHAAPPLVTTHAAPSPVTTHAAPSPVTTHAAPSPVTTHAAPSPATIHAAPSPATIHAAPSPATIHAAPSPVTTHAAPSAATTAPPPVGSVEMWLPSRQKPLTPRRLHHAAPLSPRYEAEEAPLAAPPRARRPDVWTRPEPADSLAAGALAPRPSSAAAPLSARWHTALTHEVATPRAPPCGAPALSKDTRAARLRAAPRAHASPALEERGEPPPPVRDATWTSGEPPVLGGDAARLPPRSRLPARPPLSLVQPLTSSRVAAEDASEWADKRPVTSSSVIGRSGLP</sequence>
<feature type="compositionally biased region" description="Basic and acidic residues" evidence="1">
    <location>
        <begin position="580"/>
        <end position="589"/>
    </location>
</feature>
<evidence type="ECO:0000256" key="1">
    <source>
        <dbReference type="SAM" id="MobiDB-lite"/>
    </source>
</evidence>
<dbReference type="Proteomes" id="UP001515480">
    <property type="component" value="Unassembled WGS sequence"/>
</dbReference>
<keyword evidence="3" id="KW-1185">Reference proteome</keyword>
<dbReference type="Gene3D" id="1.25.10.10">
    <property type="entry name" value="Leucine-rich Repeat Variant"/>
    <property type="match status" value="1"/>
</dbReference>
<evidence type="ECO:0000313" key="2">
    <source>
        <dbReference type="EMBL" id="KAL1528263.1"/>
    </source>
</evidence>
<feature type="compositionally biased region" description="Low complexity" evidence="1">
    <location>
        <begin position="416"/>
        <end position="428"/>
    </location>
</feature>
<dbReference type="InterPro" id="IPR016024">
    <property type="entry name" value="ARM-type_fold"/>
</dbReference>
<protein>
    <recommendedName>
        <fullName evidence="4">Armadillo repeat-containing protein 8</fullName>
    </recommendedName>
</protein>
<dbReference type="InterPro" id="IPR011989">
    <property type="entry name" value="ARM-like"/>
</dbReference>
<feature type="compositionally biased region" description="Low complexity" evidence="1">
    <location>
        <begin position="239"/>
        <end position="252"/>
    </location>
</feature>
<name>A0AB34K4R1_PRYPA</name>
<dbReference type="EMBL" id="JBGBPQ010000002">
    <property type="protein sequence ID" value="KAL1528263.1"/>
    <property type="molecule type" value="Genomic_DNA"/>
</dbReference>
<feature type="region of interest" description="Disordered" evidence="1">
    <location>
        <begin position="642"/>
        <end position="735"/>
    </location>
</feature>
<dbReference type="Pfam" id="PF00514">
    <property type="entry name" value="Arm"/>
    <property type="match status" value="1"/>
</dbReference>
<feature type="compositionally biased region" description="Low complexity" evidence="1">
    <location>
        <begin position="437"/>
        <end position="450"/>
    </location>
</feature>
<gene>
    <name evidence="2" type="ORF">AB1Y20_009620</name>
</gene>
<feature type="region of interest" description="Disordered" evidence="1">
    <location>
        <begin position="233"/>
        <end position="257"/>
    </location>
</feature>
<organism evidence="2 3">
    <name type="scientific">Prymnesium parvum</name>
    <name type="common">Toxic golden alga</name>
    <dbReference type="NCBI Taxonomy" id="97485"/>
    <lineage>
        <taxon>Eukaryota</taxon>
        <taxon>Haptista</taxon>
        <taxon>Haptophyta</taxon>
        <taxon>Prymnesiophyceae</taxon>
        <taxon>Prymnesiales</taxon>
        <taxon>Prymnesiaceae</taxon>
        <taxon>Prymnesium</taxon>
    </lineage>
</organism>
<proteinExistence type="predicted"/>
<feature type="compositionally biased region" description="Low complexity" evidence="1">
    <location>
        <begin position="683"/>
        <end position="700"/>
    </location>
</feature>
<feature type="region of interest" description="Disordered" evidence="1">
    <location>
        <begin position="383"/>
        <end position="542"/>
    </location>
</feature>
<feature type="compositionally biased region" description="Low complexity" evidence="1">
    <location>
        <begin position="515"/>
        <end position="532"/>
    </location>
</feature>
<evidence type="ECO:0000313" key="3">
    <source>
        <dbReference type="Proteomes" id="UP001515480"/>
    </source>
</evidence>
<dbReference type="InterPro" id="IPR000225">
    <property type="entry name" value="Armadillo"/>
</dbReference>
<feature type="region of interest" description="Disordered" evidence="1">
    <location>
        <begin position="298"/>
        <end position="355"/>
    </location>
</feature>
<dbReference type="SUPFAM" id="SSF48371">
    <property type="entry name" value="ARM repeat"/>
    <property type="match status" value="1"/>
</dbReference>
<reference evidence="2 3" key="1">
    <citation type="journal article" date="2024" name="Science">
        <title>Giant polyketide synthase enzymes in the biosynthesis of giant marine polyether toxins.</title>
        <authorList>
            <person name="Fallon T.R."/>
            <person name="Shende V.V."/>
            <person name="Wierzbicki I.H."/>
            <person name="Pendleton A.L."/>
            <person name="Watervoot N.F."/>
            <person name="Auber R.P."/>
            <person name="Gonzalez D.J."/>
            <person name="Wisecaver J.H."/>
            <person name="Moore B.S."/>
        </authorList>
    </citation>
    <scope>NUCLEOTIDE SEQUENCE [LARGE SCALE GENOMIC DNA]</scope>
    <source>
        <strain evidence="2 3">12B1</strain>
    </source>
</reference>
<dbReference type="SMART" id="SM00185">
    <property type="entry name" value="ARM"/>
    <property type="match status" value="3"/>
</dbReference>
<comment type="caution">
    <text evidence="2">The sequence shown here is derived from an EMBL/GenBank/DDBJ whole genome shotgun (WGS) entry which is preliminary data.</text>
</comment>
<dbReference type="AlphaFoldDB" id="A0AB34K4R1"/>
<feature type="region of interest" description="Disordered" evidence="1">
    <location>
        <begin position="559"/>
        <end position="589"/>
    </location>
</feature>
<evidence type="ECO:0008006" key="4">
    <source>
        <dbReference type="Google" id="ProtNLM"/>
    </source>
</evidence>